<organism evidence="3 4">
    <name type="scientific">Laceyella putida</name>
    <dbReference type="NCBI Taxonomy" id="110101"/>
    <lineage>
        <taxon>Bacteria</taxon>
        <taxon>Bacillati</taxon>
        <taxon>Bacillota</taxon>
        <taxon>Bacilli</taxon>
        <taxon>Bacillales</taxon>
        <taxon>Thermoactinomycetaceae</taxon>
        <taxon>Laceyella</taxon>
    </lineage>
</organism>
<dbReference type="InterPro" id="IPR050400">
    <property type="entry name" value="Bact_Cytoskel_RodZ"/>
</dbReference>
<keyword evidence="4" id="KW-1185">Reference proteome</keyword>
<dbReference type="InterPro" id="IPR010982">
    <property type="entry name" value="Lambda_DNA-bd_dom_sf"/>
</dbReference>
<dbReference type="EMBL" id="JBHTBW010000025">
    <property type="protein sequence ID" value="MFC7441536.1"/>
    <property type="molecule type" value="Genomic_DNA"/>
</dbReference>
<evidence type="ECO:0000256" key="1">
    <source>
        <dbReference type="SAM" id="MobiDB-lite"/>
    </source>
</evidence>
<keyword evidence="2" id="KW-1133">Transmembrane helix</keyword>
<keyword evidence="2" id="KW-0812">Transmembrane</keyword>
<accession>A0ABW2RKL6</accession>
<feature type="region of interest" description="Disordered" evidence="1">
    <location>
        <begin position="165"/>
        <end position="185"/>
    </location>
</feature>
<evidence type="ECO:0000313" key="3">
    <source>
        <dbReference type="EMBL" id="MFC7441536.1"/>
    </source>
</evidence>
<keyword evidence="2" id="KW-0472">Membrane</keyword>
<feature type="region of interest" description="Disordered" evidence="1">
    <location>
        <begin position="82"/>
        <end position="111"/>
    </location>
</feature>
<feature type="transmembrane region" description="Helical" evidence="2">
    <location>
        <begin position="135"/>
        <end position="156"/>
    </location>
</feature>
<reference evidence="4" key="1">
    <citation type="journal article" date="2019" name="Int. J. Syst. Evol. Microbiol.">
        <title>The Global Catalogue of Microorganisms (GCM) 10K type strain sequencing project: providing services to taxonomists for standard genome sequencing and annotation.</title>
        <authorList>
            <consortium name="The Broad Institute Genomics Platform"/>
            <consortium name="The Broad Institute Genome Sequencing Center for Infectious Disease"/>
            <person name="Wu L."/>
            <person name="Ma J."/>
        </authorList>
    </citation>
    <scope>NUCLEOTIDE SEQUENCE [LARGE SCALE GENOMIC DNA]</scope>
    <source>
        <strain evidence="4">CGMCC 1.12942</strain>
    </source>
</reference>
<dbReference type="Pfam" id="PF13413">
    <property type="entry name" value="HTH_25"/>
    <property type="match status" value="1"/>
</dbReference>
<dbReference type="RefSeq" id="WP_379864833.1">
    <property type="nucleotide sequence ID" value="NZ_JBHTBW010000025.1"/>
</dbReference>
<dbReference type="Proteomes" id="UP001596500">
    <property type="component" value="Unassembled WGS sequence"/>
</dbReference>
<comment type="caution">
    <text evidence="3">The sequence shown here is derived from an EMBL/GenBank/DDBJ whole genome shotgun (WGS) entry which is preliminary data.</text>
</comment>
<evidence type="ECO:0000256" key="2">
    <source>
        <dbReference type="SAM" id="Phobius"/>
    </source>
</evidence>
<dbReference type="PANTHER" id="PTHR34475:SF1">
    <property type="entry name" value="CYTOSKELETON PROTEIN RODZ"/>
    <property type="match status" value="1"/>
</dbReference>
<proteinExistence type="predicted"/>
<gene>
    <name evidence="3" type="ORF">ACFQNG_10265</name>
</gene>
<feature type="compositionally biased region" description="Basic residues" evidence="1">
    <location>
        <begin position="101"/>
        <end position="111"/>
    </location>
</feature>
<feature type="compositionally biased region" description="Polar residues" evidence="1">
    <location>
        <begin position="174"/>
        <end position="185"/>
    </location>
</feature>
<dbReference type="Gene3D" id="1.10.260.40">
    <property type="entry name" value="lambda repressor-like DNA-binding domains"/>
    <property type="match status" value="1"/>
</dbReference>
<evidence type="ECO:0000313" key="4">
    <source>
        <dbReference type="Proteomes" id="UP001596500"/>
    </source>
</evidence>
<dbReference type="PANTHER" id="PTHR34475">
    <property type="match status" value="1"/>
</dbReference>
<sequence length="299" mass="33060">MPNPFTQLRAVRENQELSVSDVAELTQIEPHYIEALESAEFSNLPDPIYVRGFIRAYARVLNVAPNPLLSYYKKWEEENQPPSMETSIEVGSAGPDASMSRRTRSRQKLDKKRKAGWTVALKELPQRLLSQGNKWVIAIAVAVVVVGAAAITWTVLNGNEEAKVVSADSETKANESTSPTANNRPKVTLAETSDSYQYGDIYQIENADKVLVKITAKKPTDIRVRAGGPKGEALFDKKLGGNQTVTFSHDKWLSVRLDNPDQVLLFANGVMIDTSAQKEVSLYQLRMAGVADEDQPAQE</sequence>
<name>A0ABW2RKL6_9BACL</name>
<protein>
    <submittedName>
        <fullName evidence="3">Helix-turn-helix domain-containing protein</fullName>
    </submittedName>
</protein>